<dbReference type="Proteomes" id="UP001152747">
    <property type="component" value="Unassembled WGS sequence"/>
</dbReference>
<comment type="caution">
    <text evidence="1">The sequence shown here is derived from an EMBL/GenBank/DDBJ whole genome shotgun (WGS) entry which is preliminary data.</text>
</comment>
<organism evidence="1 2">
    <name type="scientific">Caenorhabditis angaria</name>
    <dbReference type="NCBI Taxonomy" id="860376"/>
    <lineage>
        <taxon>Eukaryota</taxon>
        <taxon>Metazoa</taxon>
        <taxon>Ecdysozoa</taxon>
        <taxon>Nematoda</taxon>
        <taxon>Chromadorea</taxon>
        <taxon>Rhabditida</taxon>
        <taxon>Rhabditina</taxon>
        <taxon>Rhabditomorpha</taxon>
        <taxon>Rhabditoidea</taxon>
        <taxon>Rhabditidae</taxon>
        <taxon>Peloderinae</taxon>
        <taxon>Caenorhabditis</taxon>
    </lineage>
</organism>
<gene>
    <name evidence="1" type="ORF">CAMP_LOCUS7347</name>
</gene>
<reference evidence="1" key="1">
    <citation type="submission" date="2022-11" db="EMBL/GenBank/DDBJ databases">
        <authorList>
            <person name="Kikuchi T."/>
        </authorList>
    </citation>
    <scope>NUCLEOTIDE SEQUENCE</scope>
    <source>
        <strain evidence="1">PS1010</strain>
    </source>
</reference>
<sequence length="271" mass="31729">MKGTHFLSAKWNAKNSNKFSIHGIFDMEEVETVFSQNDVLLIFSPENWSKNRRNIVLTLYFGEKLNKEFDEKQKILETAKYIGKYCDFKVEFIDETISSISSTIIQTFEDHVKLFVRQNNNDKNYNLMSKLLDENFELSLSKRELGTVFVRCSTRPKLRAEMLVKNKLQPISKLLSKKIWTIGKNNVEEACLLMEPLSGAKNSTQIVKSCSKTSDISCFLTKGIKKVFEDKLKMEYPYIEWEHYLATLPSKSSRWHDWPTLLEHINNNFKR</sequence>
<evidence type="ECO:0000313" key="2">
    <source>
        <dbReference type="Proteomes" id="UP001152747"/>
    </source>
</evidence>
<protein>
    <submittedName>
        <fullName evidence="1">Uncharacterized protein</fullName>
    </submittedName>
</protein>
<proteinExistence type="predicted"/>
<name>A0A9P1IGN3_9PELO</name>
<keyword evidence="2" id="KW-1185">Reference proteome</keyword>
<dbReference type="EMBL" id="CANHGI010000003">
    <property type="protein sequence ID" value="CAI5444710.1"/>
    <property type="molecule type" value="Genomic_DNA"/>
</dbReference>
<dbReference type="AlphaFoldDB" id="A0A9P1IGN3"/>
<evidence type="ECO:0000313" key="1">
    <source>
        <dbReference type="EMBL" id="CAI5444710.1"/>
    </source>
</evidence>
<accession>A0A9P1IGN3</accession>